<feature type="compositionally biased region" description="Basic and acidic residues" evidence="1">
    <location>
        <begin position="220"/>
        <end position="236"/>
    </location>
</feature>
<sequence>MSSSELSELIALGCPDLSSTNNGSNTHIHIVDEERRLSVKQMTATELAAARVAAAAAKIKVIIGKVDGINDESTNSSSSASVAISATSQSPSQLLTERKKDYSTVSSGNASGEDDSLSNVSRSPSPGEIYLNTKVKRLPTSPAPRDRITSLPNVLDDGMEKHFLSLNNENDNKSLIRISNPSLSDDEYAHSPTSASTLSLKPQLEHYSQEHLSVKGHSTASERHNLSADVNDERYSSKNSLSELGTAKSCSIIDSIELLRKQRREREASREQERNRPSRSFSPHERRLEHERSPAPDRLHSSSISSIGSTALNASKTSSRRSSNASELMTECSVSSVPTMPTGFALSKTTSVPNMERRKSSLSDMFPGPSPLIAPEPVLHSIPIAPLKEEDADDLLNKDKLSKEDVNKIVEDTLHRQIPTGKLVHRTKTPPPVGVNLGVNLKKVTPPRTHIMVKKNEAPMLGVVLRKVERKVVPQKSILDDDQPLYHLSIVRSDGKDHKPSSAAPKPKPAPLQKSATVAAKPNPGGILTGPQAGARPVHPPPQTLHKPQRPQPGVPITIQKIEGDKIIIIKKFIIPKNGKIPEQYLKVGDMLITYIFVRGVTELICVVCAFNDETVSFYVL</sequence>
<feature type="compositionally biased region" description="Low complexity" evidence="1">
    <location>
        <begin position="73"/>
        <end position="90"/>
    </location>
</feature>
<dbReference type="AlphaFoldDB" id="A0A1A9UQ88"/>
<feature type="compositionally biased region" description="Basic and acidic residues" evidence="1">
    <location>
        <begin position="263"/>
        <end position="300"/>
    </location>
</feature>
<evidence type="ECO:0000313" key="2">
    <source>
        <dbReference type="EnsemblMetazoa" id="GAUT011876-PA"/>
    </source>
</evidence>
<proteinExistence type="predicted"/>
<keyword evidence="3" id="KW-1185">Reference proteome</keyword>
<feature type="region of interest" description="Disordered" evidence="1">
    <location>
        <begin position="493"/>
        <end position="556"/>
    </location>
</feature>
<feature type="compositionally biased region" description="Low complexity" evidence="1">
    <location>
        <begin position="301"/>
        <end position="326"/>
    </location>
</feature>
<protein>
    <submittedName>
        <fullName evidence="2">Uncharacterized protein</fullName>
    </submittedName>
</protein>
<dbReference type="STRING" id="7395.A0A1A9UQ88"/>
<name>A0A1A9UQ88_GLOAU</name>
<organism evidence="2 3">
    <name type="scientific">Glossina austeni</name>
    <name type="common">Savannah tsetse fly</name>
    <dbReference type="NCBI Taxonomy" id="7395"/>
    <lineage>
        <taxon>Eukaryota</taxon>
        <taxon>Metazoa</taxon>
        <taxon>Ecdysozoa</taxon>
        <taxon>Arthropoda</taxon>
        <taxon>Hexapoda</taxon>
        <taxon>Insecta</taxon>
        <taxon>Pterygota</taxon>
        <taxon>Neoptera</taxon>
        <taxon>Endopterygota</taxon>
        <taxon>Diptera</taxon>
        <taxon>Brachycera</taxon>
        <taxon>Muscomorpha</taxon>
        <taxon>Hippoboscoidea</taxon>
        <taxon>Glossinidae</taxon>
        <taxon>Glossina</taxon>
    </lineage>
</organism>
<dbReference type="Proteomes" id="UP000078200">
    <property type="component" value="Unassembled WGS sequence"/>
</dbReference>
<feature type="region of interest" description="Disordered" evidence="1">
    <location>
        <begin position="263"/>
        <end position="369"/>
    </location>
</feature>
<dbReference type="VEuPathDB" id="VectorBase:GAUT011876"/>
<accession>A0A1A9UQ88</accession>
<feature type="region of interest" description="Disordered" evidence="1">
    <location>
        <begin position="70"/>
        <end position="152"/>
    </location>
</feature>
<dbReference type="EnsemblMetazoa" id="GAUT011876-RA">
    <property type="protein sequence ID" value="GAUT011876-PA"/>
    <property type="gene ID" value="GAUT011876"/>
</dbReference>
<feature type="region of interest" description="Disordered" evidence="1">
    <location>
        <begin position="208"/>
        <end position="241"/>
    </location>
</feature>
<reference evidence="2" key="1">
    <citation type="submission" date="2020-05" db="UniProtKB">
        <authorList>
            <consortium name="EnsemblMetazoa"/>
        </authorList>
    </citation>
    <scope>IDENTIFICATION</scope>
    <source>
        <strain evidence="2">TTRI</strain>
    </source>
</reference>
<evidence type="ECO:0000313" key="3">
    <source>
        <dbReference type="Proteomes" id="UP000078200"/>
    </source>
</evidence>
<evidence type="ECO:0000256" key="1">
    <source>
        <dbReference type="SAM" id="MobiDB-lite"/>
    </source>
</evidence>
<feature type="compositionally biased region" description="Low complexity" evidence="1">
    <location>
        <begin position="501"/>
        <end position="516"/>
    </location>
</feature>